<dbReference type="Proteomes" id="UP000000600">
    <property type="component" value="Unassembled WGS sequence"/>
</dbReference>
<dbReference type="RefSeq" id="XP_001459382.1">
    <property type="nucleotide sequence ID" value="XM_001459345.1"/>
</dbReference>
<dbReference type="OMA" id="NINRNCQ"/>
<accession>A0E9L8</accession>
<evidence type="ECO:0000256" key="1">
    <source>
        <dbReference type="SAM" id="SignalP"/>
    </source>
</evidence>
<evidence type="ECO:0008006" key="4">
    <source>
        <dbReference type="Google" id="ProtNLM"/>
    </source>
</evidence>
<organism evidence="2 3">
    <name type="scientific">Paramecium tetraurelia</name>
    <dbReference type="NCBI Taxonomy" id="5888"/>
    <lineage>
        <taxon>Eukaryota</taxon>
        <taxon>Sar</taxon>
        <taxon>Alveolata</taxon>
        <taxon>Ciliophora</taxon>
        <taxon>Intramacronucleata</taxon>
        <taxon>Oligohymenophorea</taxon>
        <taxon>Peniculida</taxon>
        <taxon>Parameciidae</taxon>
        <taxon>Paramecium</taxon>
    </lineage>
</organism>
<sequence length="415" mass="47044">MNQLIQHKMLIFKILIYLLVSKSDACKITGILYTPKSFPANNVIVSFKNSQTISNKKGEFELEIDSNLVQGQLSLNIANQFTMQIEINRDDCPVNLGRILLDNKESVKTSISGCVIQSDNLLPVSETTISIVYDQPTLLDIQEIKTGQDGCFLAKNKLMKLLVYQASISINLQGYFKQQQSVQLYDSYIADLGQIYMNPNYYLVNLQVNINRNCQENQTQIQNSNVVQISFSCGTAYKYQFMTQKDVNVIQLDKAFKEGFEYSCGIMIMNPNCGILYSVLKVKEKSNITTDFNFSPQVIKKKALSSTKFTGRVLEMQGLQCTDKQQSAIESVKISYYIEFTAKQLINSTLSDREGYFTLYAENPLINGQFNGIFIFQKDGYLPNEVDITYNTMNKDQEYPIGTIQLINMGGLTEC</sequence>
<gene>
    <name evidence="2" type="ORF">GSPATT00024716001</name>
</gene>
<keyword evidence="1" id="KW-0732">Signal</keyword>
<dbReference type="AlphaFoldDB" id="A0E9L8"/>
<protein>
    <recommendedName>
        <fullName evidence="4">Transmembrane protein</fullName>
    </recommendedName>
</protein>
<feature type="signal peptide" evidence="1">
    <location>
        <begin position="1"/>
        <end position="25"/>
    </location>
</feature>
<dbReference type="OrthoDB" id="288977at2759"/>
<evidence type="ECO:0000313" key="2">
    <source>
        <dbReference type="EMBL" id="CAK91985.1"/>
    </source>
</evidence>
<name>A0E9L8_PARTE</name>
<dbReference type="EMBL" id="CT868666">
    <property type="protein sequence ID" value="CAK91985.1"/>
    <property type="molecule type" value="Genomic_DNA"/>
</dbReference>
<dbReference type="GeneID" id="5045175"/>
<reference evidence="2 3" key="1">
    <citation type="journal article" date="2006" name="Nature">
        <title>Global trends of whole-genome duplications revealed by the ciliate Paramecium tetraurelia.</title>
        <authorList>
            <consortium name="Genoscope"/>
            <person name="Aury J.-M."/>
            <person name="Jaillon O."/>
            <person name="Duret L."/>
            <person name="Noel B."/>
            <person name="Jubin C."/>
            <person name="Porcel B.M."/>
            <person name="Segurens B."/>
            <person name="Daubin V."/>
            <person name="Anthouard V."/>
            <person name="Aiach N."/>
            <person name="Arnaiz O."/>
            <person name="Billaut A."/>
            <person name="Beisson J."/>
            <person name="Blanc I."/>
            <person name="Bouhouche K."/>
            <person name="Camara F."/>
            <person name="Duharcourt S."/>
            <person name="Guigo R."/>
            <person name="Gogendeau D."/>
            <person name="Katinka M."/>
            <person name="Keller A.-M."/>
            <person name="Kissmehl R."/>
            <person name="Klotz C."/>
            <person name="Koll F."/>
            <person name="Le Moue A."/>
            <person name="Lepere C."/>
            <person name="Malinsky S."/>
            <person name="Nowacki M."/>
            <person name="Nowak J.K."/>
            <person name="Plattner H."/>
            <person name="Poulain J."/>
            <person name="Ruiz F."/>
            <person name="Serrano V."/>
            <person name="Zagulski M."/>
            <person name="Dessen P."/>
            <person name="Betermier M."/>
            <person name="Weissenbach J."/>
            <person name="Scarpelli C."/>
            <person name="Schachter V."/>
            <person name="Sperling L."/>
            <person name="Meyer E."/>
            <person name="Cohen J."/>
            <person name="Wincker P."/>
        </authorList>
    </citation>
    <scope>NUCLEOTIDE SEQUENCE [LARGE SCALE GENOMIC DNA]</scope>
    <source>
        <strain evidence="2 3">Stock d4-2</strain>
    </source>
</reference>
<dbReference type="InParanoid" id="A0E9L8"/>
<evidence type="ECO:0000313" key="3">
    <source>
        <dbReference type="Proteomes" id="UP000000600"/>
    </source>
</evidence>
<proteinExistence type="predicted"/>
<keyword evidence="3" id="KW-1185">Reference proteome</keyword>
<dbReference type="HOGENOM" id="CLU_663013_0_0_1"/>
<dbReference type="KEGG" id="ptm:GSPATT00024716001"/>
<feature type="chain" id="PRO_5002624631" description="Transmembrane protein" evidence="1">
    <location>
        <begin position="26"/>
        <end position="415"/>
    </location>
</feature>